<evidence type="ECO:0008006" key="3">
    <source>
        <dbReference type="Google" id="ProtNLM"/>
    </source>
</evidence>
<sequence>NNGEVQSSEQAETPGEVEEEPEAAPPEVPQSPYRTRMLERYDADGDGKLSDSEREKAFEEMGERRREQRLARFDTDGDGEYEFGFGELRNSLTGDQPAALESGPRNLGQLVSAGHHEENGGAGGVTAQGGGQGNAFGRDHGQGKPQEVPPDGGGE</sequence>
<dbReference type="Gene3D" id="1.10.238.10">
    <property type="entry name" value="EF-hand"/>
    <property type="match status" value="1"/>
</dbReference>
<accession>A0A0F9A363</accession>
<feature type="non-terminal residue" evidence="2">
    <location>
        <position position="1"/>
    </location>
</feature>
<evidence type="ECO:0000313" key="2">
    <source>
        <dbReference type="EMBL" id="KKK92565.1"/>
    </source>
</evidence>
<dbReference type="EMBL" id="LAZR01048158">
    <property type="protein sequence ID" value="KKK92565.1"/>
    <property type="molecule type" value="Genomic_DNA"/>
</dbReference>
<organism evidence="2">
    <name type="scientific">marine sediment metagenome</name>
    <dbReference type="NCBI Taxonomy" id="412755"/>
    <lineage>
        <taxon>unclassified sequences</taxon>
        <taxon>metagenomes</taxon>
        <taxon>ecological metagenomes</taxon>
    </lineage>
</organism>
<evidence type="ECO:0000256" key="1">
    <source>
        <dbReference type="SAM" id="MobiDB-lite"/>
    </source>
</evidence>
<dbReference type="AlphaFoldDB" id="A0A0F9A363"/>
<dbReference type="SUPFAM" id="SSF47473">
    <property type="entry name" value="EF-hand"/>
    <property type="match status" value="1"/>
</dbReference>
<feature type="compositionally biased region" description="Gly residues" evidence="1">
    <location>
        <begin position="120"/>
        <end position="134"/>
    </location>
</feature>
<feature type="compositionally biased region" description="Basic and acidic residues" evidence="1">
    <location>
        <begin position="36"/>
        <end position="75"/>
    </location>
</feature>
<proteinExistence type="predicted"/>
<protein>
    <recommendedName>
        <fullName evidence="3">EF-hand domain-containing protein</fullName>
    </recommendedName>
</protein>
<feature type="region of interest" description="Disordered" evidence="1">
    <location>
        <begin position="1"/>
        <end position="155"/>
    </location>
</feature>
<gene>
    <name evidence="2" type="ORF">LCGC14_2701670</name>
</gene>
<dbReference type="InterPro" id="IPR011992">
    <property type="entry name" value="EF-hand-dom_pair"/>
</dbReference>
<comment type="caution">
    <text evidence="2">The sequence shown here is derived from an EMBL/GenBank/DDBJ whole genome shotgun (WGS) entry which is preliminary data.</text>
</comment>
<reference evidence="2" key="1">
    <citation type="journal article" date="2015" name="Nature">
        <title>Complex archaea that bridge the gap between prokaryotes and eukaryotes.</title>
        <authorList>
            <person name="Spang A."/>
            <person name="Saw J.H."/>
            <person name="Jorgensen S.L."/>
            <person name="Zaremba-Niedzwiedzka K."/>
            <person name="Martijn J."/>
            <person name="Lind A.E."/>
            <person name="van Eijk R."/>
            <person name="Schleper C."/>
            <person name="Guy L."/>
            <person name="Ettema T.J."/>
        </authorList>
    </citation>
    <scope>NUCLEOTIDE SEQUENCE</scope>
</reference>
<name>A0A0F9A363_9ZZZZ</name>